<dbReference type="AlphaFoldDB" id="F8PBS9"/>
<organism>
    <name type="scientific">Serpula lacrymans var. lacrymans (strain S7.9)</name>
    <name type="common">Dry rot fungus</name>
    <dbReference type="NCBI Taxonomy" id="578457"/>
    <lineage>
        <taxon>Eukaryota</taxon>
        <taxon>Fungi</taxon>
        <taxon>Dikarya</taxon>
        <taxon>Basidiomycota</taxon>
        <taxon>Agaricomycotina</taxon>
        <taxon>Agaricomycetes</taxon>
        <taxon>Agaricomycetidae</taxon>
        <taxon>Boletales</taxon>
        <taxon>Coniophorineae</taxon>
        <taxon>Serpulaceae</taxon>
        <taxon>Serpula</taxon>
    </lineage>
</organism>
<dbReference type="Proteomes" id="UP000008064">
    <property type="component" value="Unassembled WGS sequence"/>
</dbReference>
<dbReference type="HOGENOM" id="CLU_1950133_0_0_1"/>
<sequence>MPLLAAFTPLKVPFTPPLNGPAETDAEPIGVGAVGMDVFVPSANPNSSISSDVVSCVGSARPGVESPGFGFKEGSTCLRRGGMVIVRRGSLACSSKGTGCVLELLQGSHGGLAAECRVDEVPIGESVLA</sequence>
<reference evidence="1" key="1">
    <citation type="submission" date="2011-04" db="EMBL/GenBank/DDBJ databases">
        <title>Evolution of plant cell wall degrading machinery underlies the functional diversity of forest fungi.</title>
        <authorList>
            <consortium name="US DOE Joint Genome Institute (JGI-PGF)"/>
            <person name="Eastwood D.C."/>
            <person name="Floudas D."/>
            <person name="Binder M."/>
            <person name="Majcherczyk A."/>
            <person name="Schneider P."/>
            <person name="Aerts A."/>
            <person name="Asiegbu F.O."/>
            <person name="Baker S.E."/>
            <person name="Barry K."/>
            <person name="Bendiksby M."/>
            <person name="Blumentritt M."/>
            <person name="Coutinho P.M."/>
            <person name="Cullen D."/>
            <person name="Cullen D."/>
            <person name="Gathman A."/>
            <person name="Goodell B."/>
            <person name="Henrissat B."/>
            <person name="Ihrmark K."/>
            <person name="Kauserud H."/>
            <person name="Kohler A."/>
            <person name="LaButti K."/>
            <person name="Lapidus A."/>
            <person name="Lavin J.L."/>
            <person name="Lee Y.-H."/>
            <person name="Lindquist E."/>
            <person name="Lilly W."/>
            <person name="Lucas S."/>
            <person name="Morin E."/>
            <person name="Murat C."/>
            <person name="Oguiza J.A."/>
            <person name="Park J."/>
            <person name="Pisabarro A.G."/>
            <person name="Riley R."/>
            <person name="Rosling A."/>
            <person name="Salamov A."/>
            <person name="Schmidt O."/>
            <person name="Schmutz J."/>
            <person name="Skrede I."/>
            <person name="Stenlid J."/>
            <person name="Wiebenga A."/>
            <person name="Xie X."/>
            <person name="Kues U."/>
            <person name="Hibbett D.S."/>
            <person name="Hoffmeister D."/>
            <person name="Hogberg N."/>
            <person name="Martin F."/>
            <person name="Grigoriev I.V."/>
            <person name="Watkinson S.C."/>
        </authorList>
    </citation>
    <scope>NUCLEOTIDE SEQUENCE</scope>
    <source>
        <strain evidence="1">S7.9</strain>
    </source>
</reference>
<dbReference type="RefSeq" id="XP_007323850.1">
    <property type="nucleotide sequence ID" value="XM_007323788.1"/>
</dbReference>
<dbReference type="EMBL" id="GL945443">
    <property type="protein sequence ID" value="EGO19717.1"/>
    <property type="molecule type" value="Genomic_DNA"/>
</dbReference>
<protein>
    <submittedName>
        <fullName evidence="1">Uncharacterized protein</fullName>
    </submittedName>
</protein>
<name>F8PBS9_SERL9</name>
<proteinExistence type="predicted"/>
<dbReference type="GeneID" id="18821355"/>
<evidence type="ECO:0000313" key="1">
    <source>
        <dbReference type="EMBL" id="EGO19717.1"/>
    </source>
</evidence>
<gene>
    <name evidence="1" type="ORF">SERLADRAFT_479455</name>
</gene>
<accession>F8PBS9</accession>
<dbReference type="KEGG" id="sla:SERLADRAFT_479455"/>